<dbReference type="Proteomes" id="UP001207654">
    <property type="component" value="Unassembled WGS sequence"/>
</dbReference>
<proteinExistence type="predicted"/>
<accession>A0ABT4AF33</accession>
<protein>
    <submittedName>
        <fullName evidence="1">Uncharacterized protein</fullName>
    </submittedName>
</protein>
<evidence type="ECO:0000313" key="2">
    <source>
        <dbReference type="Proteomes" id="UP001207654"/>
    </source>
</evidence>
<sequence>MLSSIIRTNIGAYVLCNNLALVPADQAAGTRQGTTFAPGRYGSAVLVAFTGAISGAPTATSVTYEVETRDGSDAGNPWTPLKDMDGQDVALAITSASTAEELDVDLQFVPVGHDELRVVETVALTAGTTPKVVTGAVLVLGGASTLPI</sequence>
<evidence type="ECO:0000313" key="1">
    <source>
        <dbReference type="EMBL" id="MCY1080292.1"/>
    </source>
</evidence>
<dbReference type="RefSeq" id="WP_267538963.1">
    <property type="nucleotide sequence ID" value="NZ_JAPNKA010000001.1"/>
</dbReference>
<gene>
    <name evidence="1" type="ORF">OV287_38155</name>
</gene>
<name>A0ABT4AF33_9BACT</name>
<reference evidence="1 2" key="1">
    <citation type="submission" date="2022-11" db="EMBL/GenBank/DDBJ databases">
        <title>Minimal conservation of predation-associated metabolite biosynthetic gene clusters underscores biosynthetic potential of Myxococcota including descriptions for ten novel species: Archangium lansinium sp. nov., Myxococcus landrumus sp. nov., Nannocystis bai.</title>
        <authorList>
            <person name="Ahearne A."/>
            <person name="Stevens C."/>
            <person name="Phillips K."/>
        </authorList>
    </citation>
    <scope>NUCLEOTIDE SEQUENCE [LARGE SCALE GENOMIC DNA]</scope>
    <source>
        <strain evidence="1 2">MIWBW</strain>
    </source>
</reference>
<keyword evidence="2" id="KW-1185">Reference proteome</keyword>
<organism evidence="1 2">
    <name type="scientific">Archangium lansingense</name>
    <dbReference type="NCBI Taxonomy" id="2995310"/>
    <lineage>
        <taxon>Bacteria</taxon>
        <taxon>Pseudomonadati</taxon>
        <taxon>Myxococcota</taxon>
        <taxon>Myxococcia</taxon>
        <taxon>Myxococcales</taxon>
        <taxon>Cystobacterineae</taxon>
        <taxon>Archangiaceae</taxon>
        <taxon>Archangium</taxon>
    </lineage>
</organism>
<comment type="caution">
    <text evidence="1">The sequence shown here is derived from an EMBL/GenBank/DDBJ whole genome shotgun (WGS) entry which is preliminary data.</text>
</comment>
<dbReference type="EMBL" id="JAPNKA010000001">
    <property type="protein sequence ID" value="MCY1080292.1"/>
    <property type="molecule type" value="Genomic_DNA"/>
</dbReference>